<organism evidence="2 3">
    <name type="scientific">Chlorella sorokiniana</name>
    <name type="common">Freshwater green alga</name>
    <dbReference type="NCBI Taxonomy" id="3076"/>
    <lineage>
        <taxon>Eukaryota</taxon>
        <taxon>Viridiplantae</taxon>
        <taxon>Chlorophyta</taxon>
        <taxon>core chlorophytes</taxon>
        <taxon>Trebouxiophyceae</taxon>
        <taxon>Chlorellales</taxon>
        <taxon>Chlorellaceae</taxon>
        <taxon>Chlorella clade</taxon>
        <taxon>Chlorella</taxon>
    </lineage>
</organism>
<comment type="subcellular location">
    <subcellularLocation>
        <location evidence="1">Cytoplasm</location>
        <location evidence="1">Cytoskeleton</location>
        <location evidence="1">Cilium axoneme</location>
    </subcellularLocation>
</comment>
<protein>
    <submittedName>
        <fullName evidence="2">Small GTP-binding</fullName>
    </submittedName>
</protein>
<gene>
    <name evidence="2" type="ORF">C2E21_8259</name>
</gene>
<reference evidence="2 3" key="1">
    <citation type="journal article" date="2018" name="Plant J.">
        <title>Genome sequences of Chlorella sorokiniana UTEX 1602 and Micractinium conductrix SAG 241.80: implications to maltose excretion by a green alga.</title>
        <authorList>
            <person name="Arriola M.B."/>
            <person name="Velmurugan N."/>
            <person name="Zhang Y."/>
            <person name="Plunkett M.H."/>
            <person name="Hondzo H."/>
            <person name="Barney B.M."/>
        </authorList>
    </citation>
    <scope>NUCLEOTIDE SEQUENCE [LARGE SCALE GENOMIC DNA]</scope>
    <source>
        <strain evidence="3">UTEX 1602</strain>
    </source>
</reference>
<accession>A0A2P6TEY2</accession>
<dbReference type="Proteomes" id="UP000239899">
    <property type="component" value="Unassembled WGS sequence"/>
</dbReference>
<name>A0A2P6TEY2_CHLSO</name>
<evidence type="ECO:0000256" key="1">
    <source>
        <dbReference type="ARBA" id="ARBA00004430"/>
    </source>
</evidence>
<dbReference type="SUPFAM" id="SSF52058">
    <property type="entry name" value="L domain-like"/>
    <property type="match status" value="1"/>
</dbReference>
<keyword evidence="3" id="KW-1185">Reference proteome</keyword>
<proteinExistence type="predicted"/>
<dbReference type="GO" id="GO:0005930">
    <property type="term" value="C:axoneme"/>
    <property type="evidence" value="ECO:0007669"/>
    <property type="project" value="UniProtKB-SubCell"/>
</dbReference>
<dbReference type="OrthoDB" id="519525at2759"/>
<dbReference type="EMBL" id="LHPG02000019">
    <property type="protein sequence ID" value="PRW32532.1"/>
    <property type="molecule type" value="Genomic_DNA"/>
</dbReference>
<dbReference type="Gene3D" id="3.80.10.10">
    <property type="entry name" value="Ribonuclease Inhibitor"/>
    <property type="match status" value="1"/>
</dbReference>
<dbReference type="AlphaFoldDB" id="A0A2P6TEY2"/>
<sequence>MSRQTRAAARRVASGAWADLPEDLVCRIAGLLPIRERYGVLPQLSRHYHAVSLRWPIGDGMGVTQLFLPAGRLSSQAIQQRSQLLQAWLARHRTQLRGLRCELPPETVLNYVPWEADHAAAMQAARQTIHEVVWQHRTAFVSLARSAAQLAAAQEAAVDNAGPTGLLAQCTALESLIVWDNLVDLRIGAQWSDVPVVVASLPLTKLCLYGFVFETVTVQQRLAGGLSREFTRLAPTLQDLRLQYCPVVMLPIVCSTFSRLTTLTCNLEEGMGQLSLPAWLSRLTNLQLLECPHRTLCSMPPHLHFWLPRLESLDVGLSDLGHATRLLSQLTALTLGHGPFTQVDLRVLRGATRLRELAVEANLDLRVGVMLHHADVLNELTGLTRLSLEQVAGYPLPPEGGYLSQLRALRVETFKPTSLPAGLITATNLTSLYLDSNSMCLSMIWEQLQQLLPRMPLLKEIVIQEAHEDENPMHMLVGDLLQHMAL</sequence>
<comment type="caution">
    <text evidence="2">The sequence shown here is derived from an EMBL/GenBank/DDBJ whole genome shotgun (WGS) entry which is preliminary data.</text>
</comment>
<dbReference type="InterPro" id="IPR032675">
    <property type="entry name" value="LRR_dom_sf"/>
</dbReference>
<evidence type="ECO:0000313" key="3">
    <source>
        <dbReference type="Proteomes" id="UP000239899"/>
    </source>
</evidence>
<evidence type="ECO:0000313" key="2">
    <source>
        <dbReference type="EMBL" id="PRW32532.1"/>
    </source>
</evidence>